<dbReference type="InterPro" id="IPR003732">
    <property type="entry name" value="Daa-tRNA_deacyls_DTD"/>
</dbReference>
<feature type="short sequence motif" description="Gly-cisPro motif, important for rejection of L-amino acids" evidence="2">
    <location>
        <begin position="137"/>
        <end position="138"/>
    </location>
</feature>
<dbReference type="EC" id="3.1.1.-" evidence="2"/>
<keyword evidence="2 3" id="KW-0378">Hydrolase</keyword>
<comment type="catalytic activity">
    <reaction evidence="2">
        <text>a D-aminoacyl-tRNA + H2O = a tRNA + a D-alpha-amino acid + H(+)</text>
        <dbReference type="Rhea" id="RHEA:13953"/>
        <dbReference type="Rhea" id="RHEA-COMP:10123"/>
        <dbReference type="Rhea" id="RHEA-COMP:10124"/>
        <dbReference type="ChEBI" id="CHEBI:15377"/>
        <dbReference type="ChEBI" id="CHEBI:15378"/>
        <dbReference type="ChEBI" id="CHEBI:59871"/>
        <dbReference type="ChEBI" id="CHEBI:78442"/>
        <dbReference type="ChEBI" id="CHEBI:79333"/>
        <dbReference type="EC" id="3.1.1.96"/>
    </reaction>
</comment>
<comment type="domain">
    <text evidence="2">A Gly-cisPro motif from one monomer fits into the active site of the other monomer to allow specific chiral rejection of L-amino acids.</text>
</comment>
<protein>
    <recommendedName>
        <fullName evidence="2">D-aminoacyl-tRNA deacylase</fullName>
        <shortName evidence="2">DTD</shortName>
        <ecNumber evidence="2">3.1.1.96</ecNumber>
    </recommendedName>
    <alternativeName>
        <fullName evidence="2">Gly-tRNA(Ala) deacylase</fullName>
        <ecNumber evidence="2">3.1.1.-</ecNumber>
    </alternativeName>
</protein>
<comment type="subunit">
    <text evidence="2">Homodimer.</text>
</comment>
<dbReference type="InterPro" id="IPR023509">
    <property type="entry name" value="DTD-like_sf"/>
</dbReference>
<dbReference type="GO" id="GO:0051499">
    <property type="term" value="F:D-aminoacyl-tRNA deacylase activity"/>
    <property type="evidence" value="ECO:0007669"/>
    <property type="project" value="UniProtKB-EC"/>
</dbReference>
<evidence type="ECO:0000313" key="4">
    <source>
        <dbReference type="Proteomes" id="UP001207654"/>
    </source>
</evidence>
<evidence type="ECO:0000256" key="1">
    <source>
        <dbReference type="ARBA" id="ARBA00009673"/>
    </source>
</evidence>
<dbReference type="EMBL" id="JAPNKA010000001">
    <property type="protein sequence ID" value="MCY1074594.1"/>
    <property type="molecule type" value="Genomic_DNA"/>
</dbReference>
<dbReference type="Pfam" id="PF02580">
    <property type="entry name" value="Tyr_Deacylase"/>
    <property type="match status" value="1"/>
</dbReference>
<comment type="subcellular location">
    <subcellularLocation>
        <location evidence="2">Cytoplasm</location>
    </subcellularLocation>
</comment>
<sequence>MKAVVQRVLEASVTVNGERVSQVGPGLLVLLGVGKGDTEADVAWMAEKLATLRIFEDAAGKMNLSLEDTSRQLIVVSQFTLYGDARKGRRPSFIDAMEPAGAKALYERVCEVLRGRGLTVGTGIFAADMKVALVNDGPVTILLESPGSGAPTTAR</sequence>
<dbReference type="CDD" id="cd00563">
    <property type="entry name" value="Dtyr_deacylase"/>
    <property type="match status" value="1"/>
</dbReference>
<dbReference type="PANTHER" id="PTHR10472:SF5">
    <property type="entry name" value="D-AMINOACYL-TRNA DEACYLASE 1"/>
    <property type="match status" value="1"/>
</dbReference>
<keyword evidence="2" id="KW-0694">RNA-binding</keyword>
<proteinExistence type="inferred from homology"/>
<keyword evidence="2" id="KW-0963">Cytoplasm</keyword>
<dbReference type="EC" id="3.1.1.96" evidence="2"/>
<comment type="function">
    <text evidence="2">An aminoacyl-tRNA editing enzyme that deacylates mischarged D-aminoacyl-tRNAs. Also deacylates mischarged glycyl-tRNA(Ala), protecting cells against glycine mischarging by AlaRS. Acts via tRNA-based rather than protein-based catalysis; rejects L-amino acids rather than detecting D-amino acids in the active site. By recycling D-aminoacyl-tRNA to D-amino acids and free tRNA molecules, this enzyme counteracts the toxicity associated with the formation of D-aminoacyl-tRNA entities in vivo and helps enforce protein L-homochirality.</text>
</comment>
<comment type="catalytic activity">
    <reaction evidence="2">
        <text>glycyl-tRNA(Ala) + H2O = tRNA(Ala) + glycine + H(+)</text>
        <dbReference type="Rhea" id="RHEA:53744"/>
        <dbReference type="Rhea" id="RHEA-COMP:9657"/>
        <dbReference type="Rhea" id="RHEA-COMP:13640"/>
        <dbReference type="ChEBI" id="CHEBI:15377"/>
        <dbReference type="ChEBI" id="CHEBI:15378"/>
        <dbReference type="ChEBI" id="CHEBI:57305"/>
        <dbReference type="ChEBI" id="CHEBI:78442"/>
        <dbReference type="ChEBI" id="CHEBI:78522"/>
    </reaction>
</comment>
<reference evidence="3 4" key="1">
    <citation type="submission" date="2022-11" db="EMBL/GenBank/DDBJ databases">
        <title>Minimal conservation of predation-associated metabolite biosynthetic gene clusters underscores biosynthetic potential of Myxococcota including descriptions for ten novel species: Archangium lansinium sp. nov., Myxococcus landrumus sp. nov., Nannocystis bai.</title>
        <authorList>
            <person name="Ahearne A."/>
            <person name="Stevens C."/>
            <person name="Phillips K."/>
        </authorList>
    </citation>
    <scope>NUCLEOTIDE SEQUENCE [LARGE SCALE GENOMIC DNA]</scope>
    <source>
        <strain evidence="3 4">MIWBW</strain>
    </source>
</reference>
<gene>
    <name evidence="2 3" type="primary">dtd</name>
    <name evidence="3" type="ORF">OV287_08850</name>
</gene>
<dbReference type="SUPFAM" id="SSF69500">
    <property type="entry name" value="DTD-like"/>
    <property type="match status" value="1"/>
</dbReference>
<dbReference type="Proteomes" id="UP001207654">
    <property type="component" value="Unassembled WGS sequence"/>
</dbReference>
<dbReference type="NCBIfam" id="TIGR00256">
    <property type="entry name" value="D-aminoacyl-tRNA deacylase"/>
    <property type="match status" value="1"/>
</dbReference>
<keyword evidence="4" id="KW-1185">Reference proteome</keyword>
<accession>A0ABT3ZYV7</accession>
<organism evidence="3 4">
    <name type="scientific">Archangium lansingense</name>
    <dbReference type="NCBI Taxonomy" id="2995310"/>
    <lineage>
        <taxon>Bacteria</taxon>
        <taxon>Pseudomonadati</taxon>
        <taxon>Myxococcota</taxon>
        <taxon>Myxococcia</taxon>
        <taxon>Myxococcales</taxon>
        <taxon>Cystobacterineae</taxon>
        <taxon>Archangiaceae</taxon>
        <taxon>Archangium</taxon>
    </lineage>
</organism>
<comment type="similarity">
    <text evidence="1 2">Belongs to the DTD family.</text>
</comment>
<evidence type="ECO:0000256" key="2">
    <source>
        <dbReference type="HAMAP-Rule" id="MF_00518"/>
    </source>
</evidence>
<dbReference type="PANTHER" id="PTHR10472">
    <property type="entry name" value="D-TYROSYL-TRNA TYR DEACYLASE"/>
    <property type="match status" value="1"/>
</dbReference>
<name>A0ABT3ZYV7_9BACT</name>
<dbReference type="HAMAP" id="MF_00518">
    <property type="entry name" value="Deacylase_Dtd"/>
    <property type="match status" value="1"/>
</dbReference>
<keyword evidence="2" id="KW-0820">tRNA-binding</keyword>
<comment type="caution">
    <text evidence="3">The sequence shown here is derived from an EMBL/GenBank/DDBJ whole genome shotgun (WGS) entry which is preliminary data.</text>
</comment>
<dbReference type="Gene3D" id="3.50.80.10">
    <property type="entry name" value="D-tyrosyl-tRNA(Tyr) deacylase"/>
    <property type="match status" value="1"/>
</dbReference>
<evidence type="ECO:0000313" key="3">
    <source>
        <dbReference type="EMBL" id="MCY1074594.1"/>
    </source>
</evidence>
<dbReference type="RefSeq" id="WP_267533556.1">
    <property type="nucleotide sequence ID" value="NZ_JAPNKA010000001.1"/>
</dbReference>